<keyword evidence="8 14" id="KW-0819">tRNA processing</keyword>
<name>A0AAX3N7W6_9ENTR</name>
<feature type="binding site" evidence="14">
    <location>
        <position position="123"/>
    </location>
    <ligand>
        <name>ATP</name>
        <dbReference type="ChEBI" id="CHEBI:30616"/>
    </ligand>
</feature>
<comment type="similarity">
    <text evidence="2 14">Belongs to the MnmA/TRMU family.</text>
</comment>
<keyword evidence="6 14" id="KW-0820">tRNA-binding</keyword>
<keyword evidence="5 14" id="KW-0963">Cytoplasm</keyword>
<keyword evidence="11 14" id="KW-0694">RNA-binding</keyword>
<feature type="domain" description="tRNA-specific 2-thiouridylase MnmA-like central" evidence="16">
    <location>
        <begin position="204"/>
        <end position="269"/>
    </location>
</feature>
<evidence type="ECO:0000256" key="1">
    <source>
        <dbReference type="ARBA" id="ARBA00004496"/>
    </source>
</evidence>
<dbReference type="PANTHER" id="PTHR11933">
    <property type="entry name" value="TRNA 5-METHYLAMINOMETHYL-2-THIOURIDYLATE -METHYLTRANSFERASE"/>
    <property type="match status" value="1"/>
</dbReference>
<dbReference type="SUPFAM" id="SSF52402">
    <property type="entry name" value="Adenine nucleotide alpha hydrolases-like"/>
    <property type="match status" value="1"/>
</dbReference>
<dbReference type="Pfam" id="PF20258">
    <property type="entry name" value="tRNA_Me_trans_C"/>
    <property type="match status" value="1"/>
</dbReference>
<dbReference type="Pfam" id="PF20259">
    <property type="entry name" value="tRNA_Me_trans_M"/>
    <property type="match status" value="1"/>
</dbReference>
<feature type="binding site" evidence="14">
    <location>
        <begin position="7"/>
        <end position="14"/>
    </location>
    <ligand>
        <name>ATP</name>
        <dbReference type="ChEBI" id="CHEBI:30616"/>
    </ligand>
</feature>
<dbReference type="InterPro" id="IPR046885">
    <property type="entry name" value="MnmA-like_C"/>
</dbReference>
<evidence type="ECO:0000256" key="14">
    <source>
        <dbReference type="HAMAP-Rule" id="MF_00144"/>
    </source>
</evidence>
<dbReference type="InterPro" id="IPR004506">
    <property type="entry name" value="MnmA-like"/>
</dbReference>
<keyword evidence="10 14" id="KW-0067">ATP-binding</keyword>
<proteinExistence type="inferred from homology"/>
<evidence type="ECO:0000259" key="15">
    <source>
        <dbReference type="Pfam" id="PF20258"/>
    </source>
</evidence>
<protein>
    <recommendedName>
        <fullName evidence="4 14">tRNA-specific 2-thiouridylase MnmA</fullName>
        <ecNumber evidence="3 14">2.8.1.13</ecNumber>
    </recommendedName>
</protein>
<evidence type="ECO:0000259" key="16">
    <source>
        <dbReference type="Pfam" id="PF20259"/>
    </source>
</evidence>
<evidence type="ECO:0000256" key="8">
    <source>
        <dbReference type="ARBA" id="ARBA00022694"/>
    </source>
</evidence>
<evidence type="ECO:0000256" key="4">
    <source>
        <dbReference type="ARBA" id="ARBA00013805"/>
    </source>
</evidence>
<dbReference type="GO" id="GO:0005524">
    <property type="term" value="F:ATP binding"/>
    <property type="evidence" value="ECO:0007669"/>
    <property type="project" value="UniProtKB-KW"/>
</dbReference>
<dbReference type="NCBIfam" id="NF001138">
    <property type="entry name" value="PRK00143.1"/>
    <property type="match status" value="1"/>
</dbReference>
<dbReference type="Gene3D" id="2.30.30.280">
    <property type="entry name" value="Adenine nucleotide alpha hydrolases-like domains"/>
    <property type="match status" value="1"/>
</dbReference>
<feature type="region of interest" description="Interaction with tRNA" evidence="14">
    <location>
        <begin position="307"/>
        <end position="308"/>
    </location>
</feature>
<feature type="binding site" evidence="14">
    <location>
        <position position="33"/>
    </location>
    <ligand>
        <name>ATP</name>
        <dbReference type="ChEBI" id="CHEBI:30616"/>
    </ligand>
</feature>
<dbReference type="RefSeq" id="WP_274360556.1">
    <property type="nucleotide sequence ID" value="NZ_CP110496.1"/>
</dbReference>
<dbReference type="NCBIfam" id="TIGR00420">
    <property type="entry name" value="trmU"/>
    <property type="match status" value="1"/>
</dbReference>
<evidence type="ECO:0000256" key="13">
    <source>
        <dbReference type="ARBA" id="ARBA00051542"/>
    </source>
</evidence>
<evidence type="ECO:0000313" key="17">
    <source>
        <dbReference type="EMBL" id="WDI78529.1"/>
    </source>
</evidence>
<keyword evidence="9 14" id="KW-0547">Nucleotide-binding</keyword>
<evidence type="ECO:0000256" key="9">
    <source>
        <dbReference type="ARBA" id="ARBA00022741"/>
    </source>
</evidence>
<dbReference type="Gene3D" id="2.40.30.10">
    <property type="entry name" value="Translation factors"/>
    <property type="match status" value="1"/>
</dbReference>
<dbReference type="Gene3D" id="3.40.50.620">
    <property type="entry name" value="HUPs"/>
    <property type="match status" value="1"/>
</dbReference>
<evidence type="ECO:0000256" key="3">
    <source>
        <dbReference type="ARBA" id="ARBA00011949"/>
    </source>
</evidence>
<dbReference type="FunFam" id="2.40.30.10:FF:000023">
    <property type="entry name" value="tRNA-specific 2-thiouridylase MnmA"/>
    <property type="match status" value="1"/>
</dbReference>
<feature type="domain" description="tRNA-specific 2-thiouridylase MnmA-like C-terminal" evidence="15">
    <location>
        <begin position="281"/>
        <end position="356"/>
    </location>
</feature>
<feature type="active site" description="Nucleophile" evidence="14">
    <location>
        <position position="98"/>
    </location>
</feature>
<keyword evidence="7 14" id="KW-0808">Transferase</keyword>
<dbReference type="Pfam" id="PF03054">
    <property type="entry name" value="tRNA_Me_trans"/>
    <property type="match status" value="1"/>
</dbReference>
<comment type="subunit">
    <text evidence="14">Interacts with TusE.</text>
</comment>
<reference evidence="17" key="1">
    <citation type="submission" date="2022-11" db="EMBL/GenBank/DDBJ databases">
        <title>Genomic comparisons reveal selection pressure and functional variation between nutritional endosymbionts of cave-adapted and epigean Hawaiian planthoppers.</title>
        <authorList>
            <person name="Gossett J.M."/>
            <person name="Porter M.L."/>
            <person name="Vasquez Y."/>
            <person name="Bennett G.M."/>
            <person name="Chong R.A."/>
        </authorList>
    </citation>
    <scope>NUCLEOTIDE SEQUENCE</scope>
    <source>
        <strain evidence="17">OPOL2</strain>
    </source>
</reference>
<dbReference type="FunFam" id="3.40.50.620:FF:000004">
    <property type="entry name" value="tRNA-specific 2-thiouridylase MnmA"/>
    <property type="match status" value="1"/>
</dbReference>
<evidence type="ECO:0000256" key="2">
    <source>
        <dbReference type="ARBA" id="ARBA00006191"/>
    </source>
</evidence>
<dbReference type="InterPro" id="IPR046884">
    <property type="entry name" value="MnmA-like_central"/>
</dbReference>
<dbReference type="GO" id="GO:0005737">
    <property type="term" value="C:cytoplasm"/>
    <property type="evidence" value="ECO:0007669"/>
    <property type="project" value="UniProtKB-SubCell"/>
</dbReference>
<evidence type="ECO:0000256" key="6">
    <source>
        <dbReference type="ARBA" id="ARBA00022555"/>
    </source>
</evidence>
<dbReference type="CDD" id="cd01998">
    <property type="entry name" value="MnmA_TRMU-like"/>
    <property type="match status" value="1"/>
</dbReference>
<dbReference type="GO" id="GO:0002143">
    <property type="term" value="P:tRNA wobble position uridine thiolation"/>
    <property type="evidence" value="ECO:0007669"/>
    <property type="project" value="TreeGrafter"/>
</dbReference>
<gene>
    <name evidence="14 17" type="primary">mnmA</name>
    <name evidence="17" type="ORF">ONB71_02395</name>
</gene>
<comment type="subcellular location">
    <subcellularLocation>
        <location evidence="1 14">Cytoplasm</location>
    </subcellularLocation>
</comment>
<dbReference type="InterPro" id="IPR014729">
    <property type="entry name" value="Rossmann-like_a/b/a_fold"/>
</dbReference>
<dbReference type="GO" id="GO:0000049">
    <property type="term" value="F:tRNA binding"/>
    <property type="evidence" value="ECO:0007669"/>
    <property type="project" value="UniProtKB-KW"/>
</dbReference>
<keyword evidence="12 14" id="KW-1015">Disulfide bond</keyword>
<dbReference type="InterPro" id="IPR023382">
    <property type="entry name" value="MnmA-like_central_sf"/>
</dbReference>
<feature type="disulfide bond" description="Alternate" evidence="14">
    <location>
        <begin position="98"/>
        <end position="195"/>
    </location>
</feature>
<evidence type="ECO:0000256" key="10">
    <source>
        <dbReference type="ARBA" id="ARBA00022840"/>
    </source>
</evidence>
<comment type="catalytic activity">
    <reaction evidence="13 14">
        <text>S-sulfanyl-L-cysteinyl-[protein] + uridine(34) in tRNA + AH2 + ATP = 2-thiouridine(34) in tRNA + L-cysteinyl-[protein] + A + AMP + diphosphate + H(+)</text>
        <dbReference type="Rhea" id="RHEA:47032"/>
        <dbReference type="Rhea" id="RHEA-COMP:10131"/>
        <dbReference type="Rhea" id="RHEA-COMP:11726"/>
        <dbReference type="Rhea" id="RHEA-COMP:11727"/>
        <dbReference type="Rhea" id="RHEA-COMP:11728"/>
        <dbReference type="ChEBI" id="CHEBI:13193"/>
        <dbReference type="ChEBI" id="CHEBI:15378"/>
        <dbReference type="ChEBI" id="CHEBI:17499"/>
        <dbReference type="ChEBI" id="CHEBI:29950"/>
        <dbReference type="ChEBI" id="CHEBI:30616"/>
        <dbReference type="ChEBI" id="CHEBI:33019"/>
        <dbReference type="ChEBI" id="CHEBI:61963"/>
        <dbReference type="ChEBI" id="CHEBI:65315"/>
        <dbReference type="ChEBI" id="CHEBI:87170"/>
        <dbReference type="ChEBI" id="CHEBI:456215"/>
        <dbReference type="EC" id="2.8.1.13"/>
    </reaction>
</comment>
<feature type="active site" description="Cysteine persulfide intermediate" evidence="14">
    <location>
        <position position="195"/>
    </location>
</feature>
<accession>A0AAX3N7W6</accession>
<dbReference type="EC" id="2.8.1.13" evidence="3 14"/>
<dbReference type="HAMAP" id="MF_00144">
    <property type="entry name" value="tRNA_thiouridyl_MnmA"/>
    <property type="match status" value="1"/>
</dbReference>
<evidence type="ECO:0000256" key="11">
    <source>
        <dbReference type="ARBA" id="ARBA00022884"/>
    </source>
</evidence>
<dbReference type="Proteomes" id="UP001214992">
    <property type="component" value="Chromosome"/>
</dbReference>
<evidence type="ECO:0000256" key="12">
    <source>
        <dbReference type="ARBA" id="ARBA00023157"/>
    </source>
</evidence>
<dbReference type="AlphaFoldDB" id="A0AAX3N7W6"/>
<feature type="region of interest" description="Interaction with tRNA" evidence="14">
    <location>
        <begin position="145"/>
        <end position="147"/>
    </location>
</feature>
<organism evidence="17 18">
    <name type="scientific">Candidatus Purcelliella pentastirinorum</name>
    <dbReference type="NCBI Taxonomy" id="472834"/>
    <lineage>
        <taxon>Bacteria</taxon>
        <taxon>Pseudomonadati</taxon>
        <taxon>Pseudomonadota</taxon>
        <taxon>Gammaproteobacteria</taxon>
        <taxon>Enterobacterales</taxon>
        <taxon>Enterobacteriaceae</taxon>
        <taxon>Candidatus Purcelliella</taxon>
    </lineage>
</organism>
<feature type="site" description="Interaction with tRNA" evidence="14">
    <location>
        <position position="340"/>
    </location>
</feature>
<evidence type="ECO:0000313" key="18">
    <source>
        <dbReference type="Proteomes" id="UP001214992"/>
    </source>
</evidence>
<feature type="region of interest" description="Interaction with target base in tRNA" evidence="14">
    <location>
        <begin position="93"/>
        <end position="95"/>
    </location>
</feature>
<dbReference type="PANTHER" id="PTHR11933:SF5">
    <property type="entry name" value="MITOCHONDRIAL TRNA-SPECIFIC 2-THIOURIDYLASE 1"/>
    <property type="match status" value="1"/>
</dbReference>
<dbReference type="EMBL" id="CP110496">
    <property type="protein sequence ID" value="WDI78529.1"/>
    <property type="molecule type" value="Genomic_DNA"/>
</dbReference>
<comment type="function">
    <text evidence="14">Catalyzes the 2-thiolation of uridine at the wobble position (U34) of tRNA(Lys), tRNA(Glu) and tRNA(Gln), leading to the formation of s(2)U34, the first step of tRNA-mnm(5)s(2)U34 synthesis. Sulfur is provided by IscS, via a sulfur-relay system. Binds ATP and its substrate tRNAs.</text>
</comment>
<sequence length="372" mass="43553">MKKVIIAMSGGVDSSVSAWILKKKGYHVEGLFMKNWEEDDHENYCNSKKDLQDTETICKKLKIKLHKINFSTEYWDKVFKCCISEYKLGNTPNPDIICNKEIKFKLFLKFALNKLNADYIATGHYVRTKIINKKYYLLKGTDKKKDQSYFLYTIKNYQIKKILFPIGNLNKIKVRKIANKLNFINANKKDSTGICFIGKRKFINFIEKYIPNKVGNIIDINNNIIGKHKNAMYYTLGQRKWLGIGGIKNKKNSPWYVIKKDIKKNILIVDQDRCTPYLQSKSLILNKIHWINKIKINFNLEYEIKVRYNQKSTKCKIKKKINDEIKVKFKKPIIAVTPGQSIVFYLNDICLGGGIIKKNIPIKKHNIKINNY</sequence>
<dbReference type="GO" id="GO:0103016">
    <property type="term" value="F:tRNA-uridine 2-sulfurtransferase activity"/>
    <property type="evidence" value="ECO:0007669"/>
    <property type="project" value="UniProtKB-EC"/>
</dbReference>
<feature type="site" description="Interaction with tRNA" evidence="14">
    <location>
        <position position="124"/>
    </location>
</feature>
<dbReference type="FunFam" id="2.30.30.280:FF:000001">
    <property type="entry name" value="tRNA-specific 2-thiouridylase MnmA"/>
    <property type="match status" value="1"/>
</dbReference>
<evidence type="ECO:0000256" key="7">
    <source>
        <dbReference type="ARBA" id="ARBA00022679"/>
    </source>
</evidence>
<evidence type="ECO:0000256" key="5">
    <source>
        <dbReference type="ARBA" id="ARBA00022490"/>
    </source>
</evidence>